<dbReference type="VEuPathDB" id="AmoebaDB:FDP41_003173"/>
<dbReference type="AlphaFoldDB" id="A0A6A5BU01"/>
<accession>A0A6A5BU01</accession>
<dbReference type="VEuPathDB" id="AmoebaDB:NfTy_059430"/>
<comment type="caution">
    <text evidence="3">The sequence shown here is derived from an EMBL/GenBank/DDBJ whole genome shotgun (WGS) entry which is preliminary data.</text>
</comment>
<evidence type="ECO:0000256" key="1">
    <source>
        <dbReference type="ARBA" id="ARBA00022737"/>
    </source>
</evidence>
<dbReference type="VEuPathDB" id="AmoebaDB:NF0030290"/>
<dbReference type="GO" id="GO:0007286">
    <property type="term" value="P:spermatid development"/>
    <property type="evidence" value="ECO:0007669"/>
    <property type="project" value="TreeGrafter"/>
</dbReference>
<dbReference type="OrthoDB" id="270720at2759"/>
<dbReference type="EMBL" id="VFQX01000033">
    <property type="protein sequence ID" value="KAF0977851.1"/>
    <property type="molecule type" value="Genomic_DNA"/>
</dbReference>
<dbReference type="GO" id="GO:0035082">
    <property type="term" value="P:axoneme assembly"/>
    <property type="evidence" value="ECO:0007669"/>
    <property type="project" value="TreeGrafter"/>
</dbReference>
<evidence type="ECO:0000313" key="3">
    <source>
        <dbReference type="EMBL" id="KAF0977851.1"/>
    </source>
</evidence>
<dbReference type="GeneID" id="68110391"/>
<dbReference type="Pfam" id="PF02493">
    <property type="entry name" value="MORN"/>
    <property type="match status" value="5"/>
</dbReference>
<dbReference type="Gene3D" id="3.40.91.30">
    <property type="match status" value="1"/>
</dbReference>
<dbReference type="SUPFAM" id="SSF82185">
    <property type="entry name" value="Histone H3 K4-specific methyltransferase SET7/9 N-terminal domain"/>
    <property type="match status" value="1"/>
</dbReference>
<proteinExistence type="predicted"/>
<dbReference type="Proteomes" id="UP000444721">
    <property type="component" value="Unassembled WGS sequence"/>
</dbReference>
<dbReference type="PANTHER" id="PTHR43215">
    <property type="entry name" value="RADIAL SPOKE HEAD 1 HOMOLOG"/>
    <property type="match status" value="1"/>
</dbReference>
<dbReference type="Gene3D" id="2.20.110.10">
    <property type="entry name" value="Histone H3 K4-specific methyltransferase SET7/9 N-terminal domain"/>
    <property type="match status" value="1"/>
</dbReference>
<sequence>MIQNEQQQESPNSIIPQPSSSSPPPSKHVAATTPLGLFDRIRRRMGKSSSHKDVTPPKIGQQGYFSSSDYSSQSHKTTESNDSTKKRSYSTACTITPESFDYYSLIDDDENDLISCTMSIPKPPTNHIAGSSQNNFIDLSKDSSSEDEPLQHSCMIPISDHDDEAIKLYNNPPIIIPNSSSSSSTHLTPTFKKKKIAIPSFLFSDDDLKYDRNESKTIIPILYIEDKFLIKFTKPFWTVVPLDNEILKDSKHSKEFYLDFTKPIFTVLHFLKLVHYFNFNQHKIMDKSKFINNLKDLIILLRPYSTIFVDSENSMEYLLQEIRNALAEDKKNSIYHTHMMHLDQDGSVKYVNNLQFLTLEYIQLFSQFFEGGNVPHKRKNIRKLQQAEHILKKEFGSRTIRCFDERDKRLYFEGCHSLYNFMDVHFDTKKFEFYNPNGEKRDIGYGCLPLFHSMIESLIISKLFFNGGEYKGDVISTGMCEELEEEVELSVGKHLPHGYGTWKFVNGNDIMTYSGQWKFGKKDGLGTFQMSNLIYEGQWSDDQMSGYGVLKVTDGYHKGSIYYGEFENGKRNGKGVQFYMYNQDECSREDDTHHHPQDLIKDEYGHEFYEWYRGEWRNDKRDGHGEYMTKYEWKIGEWKERLRDGFGCIREFVHESTRTITDSISYYLTFEKFKQTSKKPHIPSTLLPFLDHWEKLKQLNAAELIIALGAQSKTAKRTIHMGYCFRSKLEAKWAKFFESCSIPFFYEPYTFKLRDGTEYTPDFYLPLQNFWIEIKPHYPTEEERVKAQLLADLLNSSNSNENLEVDNLEFISKHNNRVQPKPRIFLLFGDEVSPPFVRKFQVGAKAIEFFKQTQIERVDGMNKNTKKVTPPRQNVTFATKEPLGWCQCSACGKISLEYRCQPPCCQTTSDGIVEEQMGDTLSKAYQGITKLDFDEWMLNSPGSDRSIVINSISSPGQPYSLTTNNQQLPRRKSKFF</sequence>
<dbReference type="GO" id="GO:0005634">
    <property type="term" value="C:nucleus"/>
    <property type="evidence" value="ECO:0007669"/>
    <property type="project" value="TreeGrafter"/>
</dbReference>
<feature type="compositionally biased region" description="Low complexity" evidence="2">
    <location>
        <begin position="60"/>
        <end position="74"/>
    </location>
</feature>
<feature type="region of interest" description="Disordered" evidence="2">
    <location>
        <begin position="1"/>
        <end position="90"/>
    </location>
</feature>
<name>A0A6A5BU01_NAEFO</name>
<keyword evidence="4" id="KW-1185">Reference proteome</keyword>
<feature type="compositionally biased region" description="Low complexity" evidence="2">
    <location>
        <begin position="1"/>
        <end position="20"/>
    </location>
</feature>
<dbReference type="PANTHER" id="PTHR43215:SF14">
    <property type="entry name" value="RADIAL SPOKE HEAD 1 HOMOLOG"/>
    <property type="match status" value="1"/>
</dbReference>
<reference evidence="3 4" key="1">
    <citation type="journal article" date="2019" name="Sci. Rep.">
        <title>Nanopore sequencing improves the draft genome of the human pathogenic amoeba Naegleria fowleri.</title>
        <authorList>
            <person name="Liechti N."/>
            <person name="Schurch N."/>
            <person name="Bruggmann R."/>
            <person name="Wittwer M."/>
        </authorList>
    </citation>
    <scope>NUCLEOTIDE SEQUENCE [LARGE SCALE GENOMIC DNA]</scope>
    <source>
        <strain evidence="3 4">ATCC 30894</strain>
    </source>
</reference>
<evidence type="ECO:0000256" key="2">
    <source>
        <dbReference type="SAM" id="MobiDB-lite"/>
    </source>
</evidence>
<dbReference type="SMART" id="SM00698">
    <property type="entry name" value="MORN"/>
    <property type="match status" value="4"/>
</dbReference>
<evidence type="ECO:0000313" key="4">
    <source>
        <dbReference type="Proteomes" id="UP000444721"/>
    </source>
</evidence>
<organism evidence="3 4">
    <name type="scientific">Naegleria fowleri</name>
    <name type="common">Brain eating amoeba</name>
    <dbReference type="NCBI Taxonomy" id="5763"/>
    <lineage>
        <taxon>Eukaryota</taxon>
        <taxon>Discoba</taxon>
        <taxon>Heterolobosea</taxon>
        <taxon>Tetramitia</taxon>
        <taxon>Eutetramitia</taxon>
        <taxon>Vahlkampfiidae</taxon>
        <taxon>Naegleria</taxon>
    </lineage>
</organism>
<protein>
    <submittedName>
        <fullName evidence="3">Uncharacterized protein</fullName>
    </submittedName>
</protein>
<gene>
    <name evidence="3" type="ORF">FDP41_003173</name>
</gene>
<feature type="compositionally biased region" description="Basic and acidic residues" evidence="2">
    <location>
        <begin position="76"/>
        <end position="85"/>
    </location>
</feature>
<dbReference type="RefSeq" id="XP_044562564.1">
    <property type="nucleotide sequence ID" value="XM_044706448.1"/>
</dbReference>
<keyword evidence="1" id="KW-0677">Repeat</keyword>
<dbReference type="InterPro" id="IPR003409">
    <property type="entry name" value="MORN"/>
</dbReference>
<dbReference type="GO" id="GO:0031514">
    <property type="term" value="C:motile cilium"/>
    <property type="evidence" value="ECO:0007669"/>
    <property type="project" value="TreeGrafter"/>
</dbReference>